<proteinExistence type="predicted"/>
<dbReference type="SUPFAM" id="SSF46689">
    <property type="entry name" value="Homeodomain-like"/>
    <property type="match status" value="1"/>
</dbReference>
<dbReference type="InterPro" id="IPR029442">
    <property type="entry name" value="GyrI-like"/>
</dbReference>
<dbReference type="EMBL" id="ASHR01000017">
    <property type="protein sequence ID" value="ERG64567.1"/>
    <property type="molecule type" value="Genomic_DNA"/>
</dbReference>
<feature type="domain" description="HTH araC/xylS-type" evidence="4">
    <location>
        <begin position="6"/>
        <end position="104"/>
    </location>
</feature>
<keyword evidence="2" id="KW-0238">DNA-binding</keyword>
<reference evidence="5 6" key="1">
    <citation type="journal article" date="2013" name="Genome Announc.">
        <title>First draft genome sequence from a member of the genus agrococcus, isolated from modern microbialites.</title>
        <authorList>
            <person name="White R.A.III."/>
            <person name="Grassa C.J."/>
            <person name="Suttle C.A."/>
        </authorList>
    </citation>
    <scope>NUCLEOTIDE SEQUENCE [LARGE SCALE GENOMIC DNA]</scope>
    <source>
        <strain evidence="5 6">RW1</strain>
    </source>
</reference>
<dbReference type="RefSeq" id="WP_021010099.1">
    <property type="nucleotide sequence ID" value="NZ_ASHR01000017.1"/>
</dbReference>
<keyword evidence="1" id="KW-0805">Transcription regulation</keyword>
<sequence>MIGTLNALVELVERDPAAPIDAARFAREHATTEYHVRRMFSALAGMPLSEYVRRRRMTLAAADLVRGAPSLLDVAVRYGYGSVEAFGRAFRAVHGTGPAEARRSGGPLSTQPMLRFRLSVEGGTPMDVTITDRPALALVGHAAEVPLIHRGVNPHIQAHIASLPSEEHARLKGLNDTDPAGILAVMADIQPDAPEGSPLTYLHGVAMHAGSAVPDDLDVVRAEAGTWAVFRSSGPFPEALQQMMAATATDWFPSNPWRLRPGPSILRYLELTESHATCQYWLPIEAA</sequence>
<dbReference type="Proteomes" id="UP000016462">
    <property type="component" value="Unassembled WGS sequence"/>
</dbReference>
<evidence type="ECO:0000256" key="2">
    <source>
        <dbReference type="ARBA" id="ARBA00023125"/>
    </source>
</evidence>
<dbReference type="InterPro" id="IPR010499">
    <property type="entry name" value="AraC_E-bd"/>
</dbReference>
<keyword evidence="6" id="KW-1185">Reference proteome</keyword>
<dbReference type="GO" id="GO:0043565">
    <property type="term" value="F:sequence-specific DNA binding"/>
    <property type="evidence" value="ECO:0007669"/>
    <property type="project" value="InterPro"/>
</dbReference>
<evidence type="ECO:0000256" key="3">
    <source>
        <dbReference type="ARBA" id="ARBA00023163"/>
    </source>
</evidence>
<dbReference type="Pfam" id="PF06445">
    <property type="entry name" value="GyrI-like"/>
    <property type="match status" value="1"/>
</dbReference>
<comment type="caution">
    <text evidence="5">The sequence shown here is derived from an EMBL/GenBank/DDBJ whole genome shotgun (WGS) entry which is preliminary data.</text>
</comment>
<dbReference type="InterPro" id="IPR011256">
    <property type="entry name" value="Reg_factor_effector_dom_sf"/>
</dbReference>
<dbReference type="GO" id="GO:0003700">
    <property type="term" value="F:DNA-binding transcription factor activity"/>
    <property type="evidence" value="ECO:0007669"/>
    <property type="project" value="InterPro"/>
</dbReference>
<evidence type="ECO:0000256" key="1">
    <source>
        <dbReference type="ARBA" id="ARBA00023015"/>
    </source>
</evidence>
<evidence type="ECO:0000313" key="5">
    <source>
        <dbReference type="EMBL" id="ERG64567.1"/>
    </source>
</evidence>
<name>U1LR80_9MICO</name>
<dbReference type="OrthoDB" id="9801123at2"/>
<accession>U1LR80</accession>
<dbReference type="InterPro" id="IPR050959">
    <property type="entry name" value="MarA-like"/>
</dbReference>
<dbReference type="Gene3D" id="3.20.80.10">
    <property type="entry name" value="Regulatory factor, effector binding domain"/>
    <property type="match status" value="1"/>
</dbReference>
<evidence type="ECO:0000259" key="4">
    <source>
        <dbReference type="PROSITE" id="PS01124"/>
    </source>
</evidence>
<dbReference type="Pfam" id="PF12833">
    <property type="entry name" value="HTH_18"/>
    <property type="match status" value="1"/>
</dbReference>
<keyword evidence="3" id="KW-0804">Transcription</keyword>
<dbReference type="InterPro" id="IPR009057">
    <property type="entry name" value="Homeodomain-like_sf"/>
</dbReference>
<protein>
    <recommendedName>
        <fullName evidence="4">HTH araC/xylS-type domain-containing protein</fullName>
    </recommendedName>
</protein>
<dbReference type="PANTHER" id="PTHR47504:SF5">
    <property type="entry name" value="RIGHT ORIGIN-BINDING PROTEIN"/>
    <property type="match status" value="1"/>
</dbReference>
<dbReference type="SUPFAM" id="SSF55136">
    <property type="entry name" value="Probable bacterial effector-binding domain"/>
    <property type="match status" value="1"/>
</dbReference>
<dbReference type="SMART" id="SM00342">
    <property type="entry name" value="HTH_ARAC"/>
    <property type="match status" value="1"/>
</dbReference>
<dbReference type="InterPro" id="IPR018060">
    <property type="entry name" value="HTH_AraC"/>
</dbReference>
<gene>
    <name evidence="5" type="ORF">L332_08920</name>
</gene>
<dbReference type="AlphaFoldDB" id="U1LR80"/>
<dbReference type="PROSITE" id="PS01124">
    <property type="entry name" value="HTH_ARAC_FAMILY_2"/>
    <property type="match status" value="1"/>
</dbReference>
<dbReference type="PANTHER" id="PTHR47504">
    <property type="entry name" value="RIGHT ORIGIN-BINDING PROTEIN"/>
    <property type="match status" value="1"/>
</dbReference>
<evidence type="ECO:0000313" key="6">
    <source>
        <dbReference type="Proteomes" id="UP000016462"/>
    </source>
</evidence>
<dbReference type="SMART" id="SM00871">
    <property type="entry name" value="AraC_E_bind"/>
    <property type="match status" value="1"/>
</dbReference>
<dbReference type="Gene3D" id="1.10.10.60">
    <property type="entry name" value="Homeodomain-like"/>
    <property type="match status" value="1"/>
</dbReference>
<organism evidence="5 6">
    <name type="scientific">Agrococcus pavilionensis RW1</name>
    <dbReference type="NCBI Taxonomy" id="1330458"/>
    <lineage>
        <taxon>Bacteria</taxon>
        <taxon>Bacillati</taxon>
        <taxon>Actinomycetota</taxon>
        <taxon>Actinomycetes</taxon>
        <taxon>Micrococcales</taxon>
        <taxon>Microbacteriaceae</taxon>
        <taxon>Agrococcus</taxon>
    </lineage>
</organism>